<dbReference type="RefSeq" id="WP_156537536.1">
    <property type="nucleotide sequence ID" value="NZ_JACXXJ020000004.1"/>
</dbReference>
<reference evidence="4" key="1">
    <citation type="submission" date="2020-11" db="EMBL/GenBank/DDBJ databases">
        <title>Agrobacterium vitis strain K377 genome.</title>
        <authorList>
            <person name="Xi H."/>
        </authorList>
    </citation>
    <scope>NUCLEOTIDE SEQUENCE</scope>
    <source>
        <strain evidence="4">K377</strain>
        <plasmid evidence="4">unnamed3</plasmid>
    </source>
</reference>
<dbReference type="Proteomes" id="UP000655037">
    <property type="component" value="Unassembled WGS sequence"/>
</dbReference>
<comment type="similarity">
    <text evidence="1">Belongs to the sulfotransferase 1 family.</text>
</comment>
<proteinExistence type="inferred from homology"/>
<comment type="caution">
    <text evidence="4">The sequence shown here is derived from an EMBL/GenBank/DDBJ whole genome shotgun (WGS) entry which is preliminary data.</text>
</comment>
<dbReference type="GO" id="GO:0008146">
    <property type="term" value="F:sulfotransferase activity"/>
    <property type="evidence" value="ECO:0007669"/>
    <property type="project" value="InterPro"/>
</dbReference>
<geneLocation type="plasmid" evidence="4">
    <name>unnamed3</name>
</geneLocation>
<evidence type="ECO:0000256" key="1">
    <source>
        <dbReference type="ARBA" id="ARBA00005771"/>
    </source>
</evidence>
<evidence type="ECO:0000313" key="4">
    <source>
        <dbReference type="EMBL" id="MBF2714784.1"/>
    </source>
</evidence>
<organism evidence="4 5">
    <name type="scientific">Agrobacterium vitis</name>
    <name type="common">Rhizobium vitis</name>
    <dbReference type="NCBI Taxonomy" id="373"/>
    <lineage>
        <taxon>Bacteria</taxon>
        <taxon>Pseudomonadati</taxon>
        <taxon>Pseudomonadota</taxon>
        <taxon>Alphaproteobacteria</taxon>
        <taxon>Hyphomicrobiales</taxon>
        <taxon>Rhizobiaceae</taxon>
        <taxon>Rhizobium/Agrobacterium group</taxon>
        <taxon>Agrobacterium</taxon>
    </lineage>
</organism>
<dbReference type="EMBL" id="JACXXJ020000004">
    <property type="protein sequence ID" value="MBF2714784.1"/>
    <property type="molecule type" value="Genomic_DNA"/>
</dbReference>
<dbReference type="PANTHER" id="PTHR11783">
    <property type="entry name" value="SULFOTRANSFERASE SULT"/>
    <property type="match status" value="1"/>
</dbReference>
<accession>A0AAE2UWA3</accession>
<name>A0AAE2UWA3_AGRVI</name>
<dbReference type="InterPro" id="IPR027417">
    <property type="entry name" value="P-loop_NTPase"/>
</dbReference>
<dbReference type="AlphaFoldDB" id="A0AAE2UWA3"/>
<dbReference type="Pfam" id="PF00685">
    <property type="entry name" value="Sulfotransfer_1"/>
    <property type="match status" value="1"/>
</dbReference>
<dbReference type="Gene3D" id="3.40.50.300">
    <property type="entry name" value="P-loop containing nucleotide triphosphate hydrolases"/>
    <property type="match status" value="1"/>
</dbReference>
<evidence type="ECO:0000313" key="5">
    <source>
        <dbReference type="Proteomes" id="UP000655037"/>
    </source>
</evidence>
<protein>
    <submittedName>
        <fullName evidence="4">Sulfotransferase domain-containing protein</fullName>
    </submittedName>
</protein>
<sequence length="307" mass="35290">MDANDHLLKKREFANRYFDASIWNDIKYRDGDIVVASYAKAGTTLVQQIIAQLIFDQDDEVDVATISPWIDSVYPDKKVKLDLIEAQTHRRFLKTHLPMDALIFSEKAKYIYVGRDGRDIVWSLFDHQNAARQDAQLLLDKEAGPSGRLRVATPPQSSITEFFDAWLDKDGFPFWPFWENLRSWWLARIVPNVLFVHYTDLITDMGEQILRIAAFLEVPLSLDRLPRILHNCSLGHMRDHARRYVPHGAGLWKDDGKLFFNKGQNGRWIDTLTPEANAKFEQHAMAELGVDCAKWMMSGRAGLGKTS</sequence>
<dbReference type="SUPFAM" id="SSF52540">
    <property type="entry name" value="P-loop containing nucleoside triphosphate hydrolases"/>
    <property type="match status" value="1"/>
</dbReference>
<evidence type="ECO:0000259" key="3">
    <source>
        <dbReference type="Pfam" id="PF00685"/>
    </source>
</evidence>
<gene>
    <name evidence="4" type="ORF">IEI95_011220</name>
</gene>
<evidence type="ECO:0000256" key="2">
    <source>
        <dbReference type="ARBA" id="ARBA00022679"/>
    </source>
</evidence>
<feature type="domain" description="Sulfotransferase" evidence="3">
    <location>
        <begin position="30"/>
        <end position="284"/>
    </location>
</feature>
<dbReference type="InterPro" id="IPR000863">
    <property type="entry name" value="Sulfotransferase_dom"/>
</dbReference>
<keyword evidence="2" id="KW-0808">Transferase</keyword>
<keyword evidence="4" id="KW-0614">Plasmid</keyword>